<keyword evidence="2" id="KW-0472">Membrane</keyword>
<keyword evidence="4" id="KW-1185">Reference proteome</keyword>
<dbReference type="EMBL" id="CP001392">
    <property type="protein sequence ID" value="ACM33554.1"/>
    <property type="molecule type" value="Genomic_DNA"/>
</dbReference>
<dbReference type="Proteomes" id="UP000000450">
    <property type="component" value="Chromosome"/>
</dbReference>
<dbReference type="RefSeq" id="WP_015913578.1">
    <property type="nucleotide sequence ID" value="NC_011992.1"/>
</dbReference>
<protein>
    <recommendedName>
        <fullName evidence="5">DUF3014 domain-containing protein</fullName>
    </recommendedName>
</protein>
<keyword evidence="2" id="KW-1133">Transmembrane helix</keyword>
<evidence type="ECO:0000256" key="1">
    <source>
        <dbReference type="SAM" id="MobiDB-lite"/>
    </source>
</evidence>
<keyword evidence="2" id="KW-0812">Transmembrane</keyword>
<feature type="compositionally biased region" description="Low complexity" evidence="1">
    <location>
        <begin position="51"/>
        <end position="67"/>
    </location>
</feature>
<dbReference type="Pfam" id="PF11219">
    <property type="entry name" value="DUF3014"/>
    <property type="match status" value="1"/>
</dbReference>
<dbReference type="KEGG" id="dia:Dtpsy_2099"/>
<feature type="region of interest" description="Disordered" evidence="1">
    <location>
        <begin position="46"/>
        <end position="70"/>
    </location>
</feature>
<dbReference type="AlphaFoldDB" id="A0A9J9Q9T7"/>
<sequence length="309" mass="32910">MPVRDPAEFHPRQESSVSVWTVIALVAIAAAGAAWWFGWRHTQAPEPAPAAPAVEAAPPAAAPQVPASGPQNPVEVLEPPADALPALADSDAYVARALAELLGSQAAALLQPEGLVRRMVATIDNLARAQAPSRMWPVQATPGRFTVEGAQDAPAQTIASANAARYQAFVTLAEAVPVDAAVKLYARMYPLFQAAYEELGFPGRYFNDRLVAVLDHLRAAPEPAGPLQVRLVPVVGEVPSTRPWVRYEFVDPQLQALSSGQKMLVRMGPENARRLKAVLAELRRRVATGDMAAGNVARIPAQATPPASR</sequence>
<proteinExistence type="predicted"/>
<evidence type="ECO:0000256" key="2">
    <source>
        <dbReference type="SAM" id="Phobius"/>
    </source>
</evidence>
<name>A0A9J9Q9T7_ACIET</name>
<evidence type="ECO:0000313" key="3">
    <source>
        <dbReference type="EMBL" id="ACM33554.1"/>
    </source>
</evidence>
<dbReference type="InterPro" id="IPR021382">
    <property type="entry name" value="DUF3014"/>
</dbReference>
<evidence type="ECO:0000313" key="4">
    <source>
        <dbReference type="Proteomes" id="UP000000450"/>
    </source>
</evidence>
<organism evidence="3 4">
    <name type="scientific">Acidovorax ebreus (strain TPSY)</name>
    <name type="common">Diaphorobacter sp. (strain TPSY)</name>
    <dbReference type="NCBI Taxonomy" id="535289"/>
    <lineage>
        <taxon>Bacteria</taxon>
        <taxon>Pseudomonadati</taxon>
        <taxon>Pseudomonadota</taxon>
        <taxon>Betaproteobacteria</taxon>
        <taxon>Burkholderiales</taxon>
        <taxon>Comamonadaceae</taxon>
        <taxon>Diaphorobacter</taxon>
    </lineage>
</organism>
<reference evidence="3 4" key="1">
    <citation type="journal article" date="2010" name="J. Bacteriol.">
        <title>Completed genome sequence of the anaerobic iron-oxidizing bacterium Acidovorax ebreus strain TPSY.</title>
        <authorList>
            <person name="Byrne-Bailey K.G."/>
            <person name="Weber K.A."/>
            <person name="Chair A.H."/>
            <person name="Bose S."/>
            <person name="Knox T."/>
            <person name="Spanbauer T.L."/>
            <person name="Chertkov O."/>
            <person name="Coates J.D."/>
        </authorList>
    </citation>
    <scope>NUCLEOTIDE SEQUENCE [LARGE SCALE GENOMIC DNA]</scope>
    <source>
        <strain evidence="3 4">TPSY</strain>
    </source>
</reference>
<gene>
    <name evidence="3" type="ordered locus">Dtpsy_2099</name>
</gene>
<evidence type="ECO:0008006" key="5">
    <source>
        <dbReference type="Google" id="ProtNLM"/>
    </source>
</evidence>
<feature type="transmembrane region" description="Helical" evidence="2">
    <location>
        <begin position="17"/>
        <end position="37"/>
    </location>
</feature>
<accession>A0A9J9Q9T7</accession>